<dbReference type="EMBL" id="CP133720">
    <property type="protein sequence ID" value="WMW81620.1"/>
    <property type="molecule type" value="Genomic_DNA"/>
</dbReference>
<gene>
    <name evidence="2" type="ORF">RF679_04890</name>
</gene>
<evidence type="ECO:0008006" key="4">
    <source>
        <dbReference type="Google" id="ProtNLM"/>
    </source>
</evidence>
<evidence type="ECO:0000256" key="1">
    <source>
        <dbReference type="SAM" id="SignalP"/>
    </source>
</evidence>
<protein>
    <recommendedName>
        <fullName evidence="4">PrcB C-terminal domain-containing protein</fullName>
    </recommendedName>
</protein>
<dbReference type="Proteomes" id="UP001181355">
    <property type="component" value="Chromosome"/>
</dbReference>
<dbReference type="PROSITE" id="PS51257">
    <property type="entry name" value="PROKAR_LIPOPROTEIN"/>
    <property type="match status" value="1"/>
</dbReference>
<accession>A0ABY9RK64</accession>
<proteinExistence type="predicted"/>
<sequence>MKFAISDTLGFIAALIVAACVTACLTACGGSGESAASPNAKTAPSPFDTTAFQNLAKDTSCAELENRLFVIDQQYVLSEKIGNCADARYRQTLYGKSPDNILCTNVDSIAGPRYSCNDTSLSPLFRQIINNLDIANLGLDNTHQVQQISVTSGKETSLSAASLAPRLFYGQAPINAVIKDGKLWQQFTSYGGFSDTVLPTLDFTQQMLMGVFAKSANNCNDVGIHKVTSNGQRVLVQYSERSIVPIASCDPNSSARATPMNLVVGQRLYLPVDFMDVSGAIVAQQLVTQSNISGVQSSRYVVIHDQSSWEKLWAEHDQGKQAIPAIDFSQKMVIAVFSGLKPNGCYGIADVQIWRYNGSINVSVRESSPSPVALCALYLPSPAYLVAIDKTSEPVEFTTILSRN</sequence>
<evidence type="ECO:0000313" key="3">
    <source>
        <dbReference type="Proteomes" id="UP001181355"/>
    </source>
</evidence>
<dbReference type="RefSeq" id="WP_309483099.1">
    <property type="nucleotide sequence ID" value="NZ_CP133720.1"/>
</dbReference>
<organism evidence="2 3">
    <name type="scientific">Undibacterium cyanobacteriorum</name>
    <dbReference type="NCBI Taxonomy" id="3073561"/>
    <lineage>
        <taxon>Bacteria</taxon>
        <taxon>Pseudomonadati</taxon>
        <taxon>Pseudomonadota</taxon>
        <taxon>Betaproteobacteria</taxon>
        <taxon>Burkholderiales</taxon>
        <taxon>Oxalobacteraceae</taxon>
        <taxon>Undibacterium</taxon>
    </lineage>
</organism>
<evidence type="ECO:0000313" key="2">
    <source>
        <dbReference type="EMBL" id="WMW81620.1"/>
    </source>
</evidence>
<feature type="signal peptide" evidence="1">
    <location>
        <begin position="1"/>
        <end position="29"/>
    </location>
</feature>
<name>A0ABY9RK64_9BURK</name>
<feature type="chain" id="PRO_5046290585" description="PrcB C-terminal domain-containing protein" evidence="1">
    <location>
        <begin position="30"/>
        <end position="404"/>
    </location>
</feature>
<keyword evidence="3" id="KW-1185">Reference proteome</keyword>
<keyword evidence="1" id="KW-0732">Signal</keyword>
<reference evidence="2" key="1">
    <citation type="submission" date="2023-09" db="EMBL/GenBank/DDBJ databases">
        <title>Undibacterium sp. 20NA77.5 isolated from freshwater.</title>
        <authorList>
            <person name="Le V."/>
            <person name="Ko S.-R."/>
            <person name="Ahn C.-Y."/>
            <person name="Oh H.-M."/>
        </authorList>
    </citation>
    <scope>NUCLEOTIDE SEQUENCE</scope>
    <source>
        <strain evidence="2">20NA77.5</strain>
    </source>
</reference>